<dbReference type="Gene3D" id="3.40.50.300">
    <property type="entry name" value="P-loop containing nucleotide triphosphate hydrolases"/>
    <property type="match status" value="1"/>
</dbReference>
<dbReference type="GeneID" id="32167175"/>
<dbReference type="RefSeq" id="WP_013683586.1">
    <property type="nucleotide sequence ID" value="NC_015320.1"/>
</dbReference>
<organism evidence="2 3">
    <name type="scientific">Archaeoglobus veneficus (strain DSM 11195 / SNP6)</name>
    <dbReference type="NCBI Taxonomy" id="693661"/>
    <lineage>
        <taxon>Archaea</taxon>
        <taxon>Methanobacteriati</taxon>
        <taxon>Methanobacteriota</taxon>
        <taxon>Archaeoglobi</taxon>
        <taxon>Archaeoglobales</taxon>
        <taxon>Archaeoglobaceae</taxon>
        <taxon>Archaeoglobus</taxon>
    </lineage>
</organism>
<dbReference type="PANTHER" id="PTHR42926:SF1">
    <property type="entry name" value="CIRCADIAN CLOCK OSCILLATOR PROTEIN KAIC 1"/>
    <property type="match status" value="1"/>
</dbReference>
<evidence type="ECO:0000313" key="2">
    <source>
        <dbReference type="EMBL" id="AEA46920.1"/>
    </source>
</evidence>
<dbReference type="InterPro" id="IPR010624">
    <property type="entry name" value="KaiC_dom"/>
</dbReference>
<dbReference type="InterPro" id="IPR027417">
    <property type="entry name" value="P-loop_NTPase"/>
</dbReference>
<dbReference type="GO" id="GO:0005524">
    <property type="term" value="F:ATP binding"/>
    <property type="evidence" value="ECO:0007669"/>
    <property type="project" value="InterPro"/>
</dbReference>
<accession>F2KSF1</accession>
<dbReference type="OrthoDB" id="49590at2157"/>
<dbReference type="STRING" id="693661.Arcve_0909"/>
<dbReference type="eggNOG" id="arCOG01171">
    <property type="taxonomic scope" value="Archaea"/>
</dbReference>
<evidence type="ECO:0000313" key="3">
    <source>
        <dbReference type="Proteomes" id="UP000008136"/>
    </source>
</evidence>
<dbReference type="HOGENOM" id="CLU_1943754_0_0_2"/>
<proteinExistence type="predicted"/>
<dbReference type="EMBL" id="CP002588">
    <property type="protein sequence ID" value="AEA46920.1"/>
    <property type="molecule type" value="Genomic_DNA"/>
</dbReference>
<feature type="domain" description="KaiC" evidence="1">
    <location>
        <begin position="2"/>
        <end position="129"/>
    </location>
</feature>
<dbReference type="KEGG" id="ave:Arcve_0909"/>
<dbReference type="Proteomes" id="UP000008136">
    <property type="component" value="Chromosome"/>
</dbReference>
<keyword evidence="3" id="KW-1185">Reference proteome</keyword>
<dbReference type="InterPro" id="IPR051347">
    <property type="entry name" value="Circadian_clock_KaiC-rel"/>
</dbReference>
<dbReference type="AlphaFoldDB" id="F2KSF1"/>
<name>F2KSF1_ARCVS</name>
<dbReference type="InterPro" id="IPR014774">
    <property type="entry name" value="KaiC-like_dom"/>
</dbReference>
<dbReference type="PRINTS" id="PR01874">
    <property type="entry name" value="DNAREPAIRADA"/>
</dbReference>
<dbReference type="Pfam" id="PF06745">
    <property type="entry name" value="ATPase"/>
    <property type="match status" value="1"/>
</dbReference>
<reference evidence="2 3" key="1">
    <citation type="submission" date="2011-03" db="EMBL/GenBank/DDBJ databases">
        <title>The complete genome of Archaeoglobus veneficus SNP6.</title>
        <authorList>
            <consortium name="US DOE Joint Genome Institute (JGI-PGF)"/>
            <person name="Lucas S."/>
            <person name="Copeland A."/>
            <person name="Lapidus A."/>
            <person name="Bruce D."/>
            <person name="Goodwin L."/>
            <person name="Pitluck S."/>
            <person name="Kyrpides N."/>
            <person name="Mavromatis K."/>
            <person name="Pagani I."/>
            <person name="Ivanova N."/>
            <person name="Mikhailova N."/>
            <person name="Lu M."/>
            <person name="Detter J.C."/>
            <person name="Tapia R."/>
            <person name="Han C."/>
            <person name="Land M."/>
            <person name="Hauser L."/>
            <person name="Markowitz V."/>
            <person name="Cheng J.-F."/>
            <person name="Hugenholtz P."/>
            <person name="Woyke T."/>
            <person name="Wu D."/>
            <person name="Spring S."/>
            <person name="Brambilla E."/>
            <person name="Klenk H.-P."/>
            <person name="Eisen J.A."/>
        </authorList>
    </citation>
    <scope>NUCLEOTIDE SEQUENCE [LARGE SCALE GENOMIC DNA]</scope>
    <source>
        <strain>SNP6</strain>
    </source>
</reference>
<gene>
    <name evidence="2" type="ordered locus">Arcve_0909</name>
</gene>
<protein>
    <recommendedName>
        <fullName evidence="1">KaiC domain-containing protein</fullName>
    </recommendedName>
</protein>
<dbReference type="PANTHER" id="PTHR42926">
    <property type="match status" value="1"/>
</dbReference>
<dbReference type="SUPFAM" id="SSF52540">
    <property type="entry name" value="P-loop containing nucleoside triphosphate hydrolases"/>
    <property type="match status" value="1"/>
</dbReference>
<sequence length="129" mass="13997">MEKVSTGIEGLDKMLNGGLVPGRTYLVKGGPGSGKTTLATHFLSAGVASGERVMYITLEEPVDELEEEMSLFGFDVSKIEFIDAALSNNPQLNFPIHSNNSPSAENSPQRIVYPHLRCNLLNHVILLPC</sequence>
<evidence type="ECO:0000259" key="1">
    <source>
        <dbReference type="PROSITE" id="PS51146"/>
    </source>
</evidence>
<dbReference type="PROSITE" id="PS51146">
    <property type="entry name" value="KAIC"/>
    <property type="match status" value="1"/>
</dbReference>